<dbReference type="Proteomes" id="UP001285441">
    <property type="component" value="Unassembled WGS sequence"/>
</dbReference>
<reference evidence="1" key="1">
    <citation type="journal article" date="2023" name="Mol. Phylogenet. Evol.">
        <title>Genome-scale phylogeny and comparative genomics of the fungal order Sordariales.</title>
        <authorList>
            <person name="Hensen N."/>
            <person name="Bonometti L."/>
            <person name="Westerberg I."/>
            <person name="Brannstrom I.O."/>
            <person name="Guillou S."/>
            <person name="Cros-Aarteil S."/>
            <person name="Calhoun S."/>
            <person name="Haridas S."/>
            <person name="Kuo A."/>
            <person name="Mondo S."/>
            <person name="Pangilinan J."/>
            <person name="Riley R."/>
            <person name="LaButti K."/>
            <person name="Andreopoulos B."/>
            <person name="Lipzen A."/>
            <person name="Chen C."/>
            <person name="Yan M."/>
            <person name="Daum C."/>
            <person name="Ng V."/>
            <person name="Clum A."/>
            <person name="Steindorff A."/>
            <person name="Ohm R.A."/>
            <person name="Martin F."/>
            <person name="Silar P."/>
            <person name="Natvig D.O."/>
            <person name="Lalanne C."/>
            <person name="Gautier V."/>
            <person name="Ament-Velasquez S.L."/>
            <person name="Kruys A."/>
            <person name="Hutchinson M.I."/>
            <person name="Powell A.J."/>
            <person name="Barry K."/>
            <person name="Miller A.N."/>
            <person name="Grigoriev I.V."/>
            <person name="Debuchy R."/>
            <person name="Gladieux P."/>
            <person name="Hiltunen Thoren M."/>
            <person name="Johannesson H."/>
        </authorList>
    </citation>
    <scope>NUCLEOTIDE SEQUENCE</scope>
    <source>
        <strain evidence="1">CBS 232.78</strain>
    </source>
</reference>
<organism evidence="1 2">
    <name type="scientific">Podospora didyma</name>
    <dbReference type="NCBI Taxonomy" id="330526"/>
    <lineage>
        <taxon>Eukaryota</taxon>
        <taxon>Fungi</taxon>
        <taxon>Dikarya</taxon>
        <taxon>Ascomycota</taxon>
        <taxon>Pezizomycotina</taxon>
        <taxon>Sordariomycetes</taxon>
        <taxon>Sordariomycetidae</taxon>
        <taxon>Sordariales</taxon>
        <taxon>Podosporaceae</taxon>
        <taxon>Podospora</taxon>
    </lineage>
</organism>
<dbReference type="AlphaFoldDB" id="A0AAE0NNK7"/>
<accession>A0AAE0NNK7</accession>
<comment type="caution">
    <text evidence="1">The sequence shown here is derived from an EMBL/GenBank/DDBJ whole genome shotgun (WGS) entry which is preliminary data.</text>
</comment>
<reference evidence="1" key="2">
    <citation type="submission" date="2023-06" db="EMBL/GenBank/DDBJ databases">
        <authorList>
            <consortium name="Lawrence Berkeley National Laboratory"/>
            <person name="Haridas S."/>
            <person name="Hensen N."/>
            <person name="Bonometti L."/>
            <person name="Westerberg I."/>
            <person name="Brannstrom I.O."/>
            <person name="Guillou S."/>
            <person name="Cros-Aarteil S."/>
            <person name="Calhoun S."/>
            <person name="Kuo A."/>
            <person name="Mondo S."/>
            <person name="Pangilinan J."/>
            <person name="Riley R."/>
            <person name="LaButti K."/>
            <person name="Andreopoulos B."/>
            <person name="Lipzen A."/>
            <person name="Chen C."/>
            <person name="Yanf M."/>
            <person name="Daum C."/>
            <person name="Ng V."/>
            <person name="Clum A."/>
            <person name="Steindorff A."/>
            <person name="Ohm R."/>
            <person name="Martin F."/>
            <person name="Silar P."/>
            <person name="Natvig D."/>
            <person name="Lalanne C."/>
            <person name="Gautier V."/>
            <person name="Ament-velasquez S.L."/>
            <person name="Kruys A."/>
            <person name="Hutchinson M.I."/>
            <person name="Powell A.J."/>
            <person name="Barry K."/>
            <person name="Miller A.N."/>
            <person name="Grigoriev I.V."/>
            <person name="Debuchy R."/>
            <person name="Gladieux P."/>
            <person name="Thoren M.H."/>
            <person name="Johannesson H."/>
        </authorList>
    </citation>
    <scope>NUCLEOTIDE SEQUENCE</scope>
    <source>
        <strain evidence="1">CBS 232.78</strain>
    </source>
</reference>
<evidence type="ECO:0000313" key="2">
    <source>
        <dbReference type="Proteomes" id="UP001285441"/>
    </source>
</evidence>
<name>A0AAE0NNK7_9PEZI</name>
<evidence type="ECO:0000313" key="1">
    <source>
        <dbReference type="EMBL" id="KAK3384822.1"/>
    </source>
</evidence>
<protein>
    <submittedName>
        <fullName evidence="1">Uncharacterized protein</fullName>
    </submittedName>
</protein>
<keyword evidence="2" id="KW-1185">Reference proteome</keyword>
<sequence length="314" mass="36886">MALPTLTFEQIWANLYNMDAFQQVSDQTWLPPKCDCFKIRQVYRCGCPDLGWDNRGHAVASLHQCLAYWLPSHWKLAIEARGFQHIPESHIHLLHQIQFLPFPCFKHQDKHIIYVTPQEATLRINESKNPKNNPPRAANLNKILREHINEAHSVKRCIAEVEAVDPELRAREAKSTKKRKTATTNYGVSLRDKQNIHDFENAHFHMGLVRRDAMPAALEEREVDQCADDSKGDPPDRPWEYNLNHYRPERRPWDNGGNPFHPNYEESYKGYKRGAYMLDERALDTTFRQAWYNKMRPGHLLESDVLRNGWYCQM</sequence>
<gene>
    <name evidence="1" type="ORF">B0H63DRAFT_542840</name>
</gene>
<dbReference type="EMBL" id="JAULSW010000004">
    <property type="protein sequence ID" value="KAK3384822.1"/>
    <property type="molecule type" value="Genomic_DNA"/>
</dbReference>
<proteinExistence type="predicted"/>